<sequence>MLNPLIEAIFEVRFLPKLNFATELLIAINQVFSDHLSIIHADGLQIPNDLKLQQNDFYYTPSYKINYSSFSLLVADGSIVILKNALDGQYEGWNIFKELPLQILNILKSKNPLDQIQRYSLKYTNLIRNDLSLNDLNFTLKIGETALQDDAKLALKTELHEDNFIIMTDIASHVELRNISDVTGKITDLNGTLLIIDVINNSGIQNPNDAEHEFIRVLDIIHDKVDSIYRTIYNKRGC</sequence>
<name>Q6FAH4_ACIAD</name>
<dbReference type="NCBIfam" id="TIGR04255">
    <property type="entry name" value="sporadTIGR04255"/>
    <property type="match status" value="1"/>
</dbReference>
<dbReference type="AlphaFoldDB" id="Q6FAH4"/>
<protein>
    <recommendedName>
        <fullName evidence="3">TIGR04255 family protein</fullName>
    </recommendedName>
</protein>
<gene>
    <name evidence="1" type="ordered locus">ACIAD2134</name>
</gene>
<dbReference type="STRING" id="202950.GCA_001485005_00253"/>
<dbReference type="InterPro" id="IPR026349">
    <property type="entry name" value="CHP04255"/>
</dbReference>
<dbReference type="KEGG" id="aci:ACIAD2134"/>
<dbReference type="EMBL" id="CR543861">
    <property type="protein sequence ID" value="CAG68939.1"/>
    <property type="molecule type" value="Genomic_DNA"/>
</dbReference>
<organism evidence="1 2">
    <name type="scientific">Acinetobacter baylyi (strain ATCC 33305 / BD413 / ADP1)</name>
    <dbReference type="NCBI Taxonomy" id="62977"/>
    <lineage>
        <taxon>Bacteria</taxon>
        <taxon>Pseudomonadati</taxon>
        <taxon>Pseudomonadota</taxon>
        <taxon>Gammaproteobacteria</taxon>
        <taxon>Moraxellales</taxon>
        <taxon>Moraxellaceae</taxon>
        <taxon>Acinetobacter</taxon>
    </lineage>
</organism>
<evidence type="ECO:0000313" key="1">
    <source>
        <dbReference type="EMBL" id="CAG68939.1"/>
    </source>
</evidence>
<evidence type="ECO:0008006" key="3">
    <source>
        <dbReference type="Google" id="ProtNLM"/>
    </source>
</evidence>
<dbReference type="HOGENOM" id="CLU_097444_0_0_6"/>
<dbReference type="eggNOG" id="ENOG5032RZH">
    <property type="taxonomic scope" value="Bacteria"/>
</dbReference>
<accession>Q6FAH4</accession>
<dbReference type="Proteomes" id="UP000000430">
    <property type="component" value="Chromosome"/>
</dbReference>
<proteinExistence type="predicted"/>
<evidence type="ECO:0000313" key="2">
    <source>
        <dbReference type="Proteomes" id="UP000000430"/>
    </source>
</evidence>
<reference evidence="1 2" key="1">
    <citation type="journal article" date="2004" name="Nucleic Acids Res.">
        <title>Unique features revealed by the genome sequence of Acinetobacter sp. ADP1, a versatile and naturally transformation competent bacterium.</title>
        <authorList>
            <person name="Barbe V."/>
            <person name="Vallenet D."/>
            <person name="Fonknechten N."/>
            <person name="Kreimeyer A."/>
            <person name="Oztas S."/>
            <person name="Labarre L."/>
            <person name="Cruveiller S."/>
            <person name="Robert C."/>
            <person name="Duprat S."/>
            <person name="Wincker P."/>
            <person name="Ornston L.N."/>
            <person name="Weissenbach J."/>
            <person name="Marliere P."/>
            <person name="Cohen G.N."/>
            <person name="Medigue C."/>
        </authorList>
    </citation>
    <scope>NUCLEOTIDE SEQUENCE [LARGE SCALE GENOMIC DNA]</scope>
    <source>
        <strain evidence="2">ATCC 33305 / BD413 / ADP1</strain>
    </source>
</reference>